<gene>
    <name evidence="2" type="ORF">MELLADRAFT_66143</name>
</gene>
<dbReference type="KEGG" id="mlr:MELLADRAFT_66143"/>
<dbReference type="AlphaFoldDB" id="F4RY20"/>
<dbReference type="RefSeq" id="XP_007414122.1">
    <property type="nucleotide sequence ID" value="XM_007414060.1"/>
</dbReference>
<proteinExistence type="predicted"/>
<reference evidence="3" key="1">
    <citation type="journal article" date="2011" name="Proc. Natl. Acad. Sci. U.S.A.">
        <title>Obligate biotrophy features unraveled by the genomic analysis of rust fungi.</title>
        <authorList>
            <person name="Duplessis S."/>
            <person name="Cuomo C.A."/>
            <person name="Lin Y.-C."/>
            <person name="Aerts A."/>
            <person name="Tisserant E."/>
            <person name="Veneault-Fourrey C."/>
            <person name="Joly D.L."/>
            <person name="Hacquard S."/>
            <person name="Amselem J."/>
            <person name="Cantarel B.L."/>
            <person name="Chiu R."/>
            <person name="Coutinho P.M."/>
            <person name="Feau N."/>
            <person name="Field M."/>
            <person name="Frey P."/>
            <person name="Gelhaye E."/>
            <person name="Goldberg J."/>
            <person name="Grabherr M.G."/>
            <person name="Kodira C.D."/>
            <person name="Kohler A."/>
            <person name="Kuees U."/>
            <person name="Lindquist E.A."/>
            <person name="Lucas S.M."/>
            <person name="Mago R."/>
            <person name="Mauceli E."/>
            <person name="Morin E."/>
            <person name="Murat C."/>
            <person name="Pangilinan J.L."/>
            <person name="Park R."/>
            <person name="Pearson M."/>
            <person name="Quesneville H."/>
            <person name="Rouhier N."/>
            <person name="Sakthikumar S."/>
            <person name="Salamov A.A."/>
            <person name="Schmutz J."/>
            <person name="Selles B."/>
            <person name="Shapiro H."/>
            <person name="Tanguay P."/>
            <person name="Tuskan G.A."/>
            <person name="Henrissat B."/>
            <person name="Van de Peer Y."/>
            <person name="Rouze P."/>
            <person name="Ellis J.G."/>
            <person name="Dodds P.N."/>
            <person name="Schein J.E."/>
            <person name="Zhong S."/>
            <person name="Hamelin R.C."/>
            <person name="Grigoriev I.V."/>
            <person name="Szabo L.J."/>
            <person name="Martin F."/>
        </authorList>
    </citation>
    <scope>NUCLEOTIDE SEQUENCE [LARGE SCALE GENOMIC DNA]</scope>
    <source>
        <strain evidence="3">98AG31 / pathotype 3-4-7</strain>
    </source>
</reference>
<dbReference type="EMBL" id="GL883129">
    <property type="protein sequence ID" value="EGG02720.1"/>
    <property type="molecule type" value="Genomic_DNA"/>
</dbReference>
<name>F4RY20_MELLP</name>
<dbReference type="GeneID" id="18930572"/>
<protein>
    <submittedName>
        <fullName evidence="2">Uncharacterized protein</fullName>
    </submittedName>
</protein>
<sequence length="356" mass="41252">MVTQTAKYKAELILAQLTLERLVQVDETHTKQYFEVQWNRQQEMQLRAISVRVKEKRERLKVMLQLEENMIEARQKMAELDAIHAPIRTQQQRDDLLNLPTSLANLEIKIQDLAEELGNTQLVNARRGDGLYALFICTLDSGIDIVCYGCLDAQIKAVLAVQVALAMLYEAKFGVLQQEADAEMRTGAKQQPRNAELRAKKQGLLRKKTATYLRHAAKYNNRFQPAQRLLEPTFEEVRQLMLWGLDYQARVIGAKPNAAESNNRLVEWESLYSGLAKRTCWLWKRWDHHGVVEVLHSTSQFVEGSDELDVNLRQQWADMVVHTRAQWEVILGAGIYVVEEENNVEDFDEEDFDEYY</sequence>
<feature type="coiled-coil region" evidence="1">
    <location>
        <begin position="63"/>
        <end position="123"/>
    </location>
</feature>
<organism evidence="3">
    <name type="scientific">Melampsora larici-populina (strain 98AG31 / pathotype 3-4-7)</name>
    <name type="common">Poplar leaf rust fungus</name>
    <dbReference type="NCBI Taxonomy" id="747676"/>
    <lineage>
        <taxon>Eukaryota</taxon>
        <taxon>Fungi</taxon>
        <taxon>Dikarya</taxon>
        <taxon>Basidiomycota</taxon>
        <taxon>Pucciniomycotina</taxon>
        <taxon>Pucciniomycetes</taxon>
        <taxon>Pucciniales</taxon>
        <taxon>Melampsoraceae</taxon>
        <taxon>Melampsora</taxon>
    </lineage>
</organism>
<keyword evidence="3" id="KW-1185">Reference proteome</keyword>
<keyword evidence="1" id="KW-0175">Coiled coil</keyword>
<dbReference type="Proteomes" id="UP000001072">
    <property type="component" value="Unassembled WGS sequence"/>
</dbReference>
<evidence type="ECO:0000256" key="1">
    <source>
        <dbReference type="SAM" id="Coils"/>
    </source>
</evidence>
<dbReference type="HOGENOM" id="CLU_046571_2_0_1"/>
<dbReference type="InParanoid" id="F4RY20"/>
<dbReference type="VEuPathDB" id="FungiDB:MELLADRAFT_66143"/>
<evidence type="ECO:0000313" key="2">
    <source>
        <dbReference type="EMBL" id="EGG02720.1"/>
    </source>
</evidence>
<accession>F4RY20</accession>
<evidence type="ECO:0000313" key="3">
    <source>
        <dbReference type="Proteomes" id="UP000001072"/>
    </source>
</evidence>